<comment type="caution">
    <text evidence="1">The sequence shown here is derived from an EMBL/GenBank/DDBJ whole genome shotgun (WGS) entry which is preliminary data.</text>
</comment>
<organism evidence="1 2">
    <name type="scientific">Hygrophoropsis aurantiaca</name>
    <dbReference type="NCBI Taxonomy" id="72124"/>
    <lineage>
        <taxon>Eukaryota</taxon>
        <taxon>Fungi</taxon>
        <taxon>Dikarya</taxon>
        <taxon>Basidiomycota</taxon>
        <taxon>Agaricomycotina</taxon>
        <taxon>Agaricomycetes</taxon>
        <taxon>Agaricomycetidae</taxon>
        <taxon>Boletales</taxon>
        <taxon>Coniophorineae</taxon>
        <taxon>Hygrophoropsidaceae</taxon>
        <taxon>Hygrophoropsis</taxon>
    </lineage>
</organism>
<sequence length="276" mass="31237">MSNRQSADRTDDSGANRSQPNELLLAIKVLVTCWLMLFALTAHLVMLSLHVIVVVLQNSYELIYRSIMDAQEGNYIEQTITGPRMVTIYDDGDNYPSYESDEDTLIELPTMRSRIVTIYDDEDGYRSCESDEESSFFFHYIFDPVIIRSILNYNSNPASSFTTSSIQMTRSDQNCDPLNLTMKEVALLCDGEGHFLIGTTCAITVRSARETIDFRHGISLEWTAVPVNEPGAPPRAWKAEGREDLVVWYLSPDFDVQRIVGIFRYLGVSIVGEMTL</sequence>
<keyword evidence="2" id="KW-1185">Reference proteome</keyword>
<evidence type="ECO:0000313" key="1">
    <source>
        <dbReference type="EMBL" id="KAH7904229.1"/>
    </source>
</evidence>
<dbReference type="EMBL" id="MU268555">
    <property type="protein sequence ID" value="KAH7904229.1"/>
    <property type="molecule type" value="Genomic_DNA"/>
</dbReference>
<name>A0ACB7ZTN8_9AGAM</name>
<accession>A0ACB7ZTN8</accession>
<gene>
    <name evidence="1" type="ORF">BJ138DRAFT_1119602</name>
</gene>
<reference evidence="1" key="1">
    <citation type="journal article" date="2021" name="New Phytol.">
        <title>Evolutionary innovations through gain and loss of genes in the ectomycorrhizal Boletales.</title>
        <authorList>
            <person name="Wu G."/>
            <person name="Miyauchi S."/>
            <person name="Morin E."/>
            <person name="Kuo A."/>
            <person name="Drula E."/>
            <person name="Varga T."/>
            <person name="Kohler A."/>
            <person name="Feng B."/>
            <person name="Cao Y."/>
            <person name="Lipzen A."/>
            <person name="Daum C."/>
            <person name="Hundley H."/>
            <person name="Pangilinan J."/>
            <person name="Johnson J."/>
            <person name="Barry K."/>
            <person name="LaButti K."/>
            <person name="Ng V."/>
            <person name="Ahrendt S."/>
            <person name="Min B."/>
            <person name="Choi I.G."/>
            <person name="Park H."/>
            <person name="Plett J.M."/>
            <person name="Magnuson J."/>
            <person name="Spatafora J.W."/>
            <person name="Nagy L.G."/>
            <person name="Henrissat B."/>
            <person name="Grigoriev I.V."/>
            <person name="Yang Z.L."/>
            <person name="Xu J."/>
            <person name="Martin F.M."/>
        </authorList>
    </citation>
    <scope>NUCLEOTIDE SEQUENCE</scope>
    <source>
        <strain evidence="1">ATCC 28755</strain>
    </source>
</reference>
<proteinExistence type="predicted"/>
<protein>
    <submittedName>
        <fullName evidence="1">Uncharacterized protein</fullName>
    </submittedName>
</protein>
<evidence type="ECO:0000313" key="2">
    <source>
        <dbReference type="Proteomes" id="UP000790377"/>
    </source>
</evidence>
<dbReference type="Proteomes" id="UP000790377">
    <property type="component" value="Unassembled WGS sequence"/>
</dbReference>